<dbReference type="EMBL" id="UINC01157472">
    <property type="protein sequence ID" value="SVD54481.1"/>
    <property type="molecule type" value="Genomic_DNA"/>
</dbReference>
<name>A0A382W8P5_9ZZZZ</name>
<feature type="non-terminal residue" evidence="2">
    <location>
        <position position="280"/>
    </location>
</feature>
<proteinExistence type="predicted"/>
<evidence type="ECO:0000256" key="1">
    <source>
        <dbReference type="SAM" id="Coils"/>
    </source>
</evidence>
<reference evidence="2" key="1">
    <citation type="submission" date="2018-05" db="EMBL/GenBank/DDBJ databases">
        <authorList>
            <person name="Lanie J.A."/>
            <person name="Ng W.-L."/>
            <person name="Kazmierczak K.M."/>
            <person name="Andrzejewski T.M."/>
            <person name="Davidsen T.M."/>
            <person name="Wayne K.J."/>
            <person name="Tettelin H."/>
            <person name="Glass J.I."/>
            <person name="Rusch D."/>
            <person name="Podicherti R."/>
            <person name="Tsui H.-C.T."/>
            <person name="Winkler M.E."/>
        </authorList>
    </citation>
    <scope>NUCLEOTIDE SEQUENCE</scope>
</reference>
<feature type="coiled-coil region" evidence="1">
    <location>
        <begin position="201"/>
        <end position="228"/>
    </location>
</feature>
<accession>A0A382W8P5</accession>
<dbReference type="SUPFAM" id="SSF160355">
    <property type="entry name" value="Bacterial polysaccharide co-polymerase-like"/>
    <property type="match status" value="1"/>
</dbReference>
<protein>
    <submittedName>
        <fullName evidence="2">Uncharacterized protein</fullName>
    </submittedName>
</protein>
<gene>
    <name evidence="2" type="ORF">METZ01_LOCUS407335</name>
</gene>
<sequence>FLFNIKSYKLKQEVFANGGFQKKISRKTGIDTDQSVSAIYNSTKIVKRDGNTYLELEGTHPKVMLEFLTALVEAAKENVSIEIKDKARSLGKTRINNLSTKIEELHQKIAVQKQKENLQKQIENLQKQIEKEKKAQKKAQKIVRFSKALDMAKLIGIKNNNFDKPDIESAPVWFQYGELALQQEIRSLRSKKEEIPNTKKLSIEKAKLKKFQEEVRSLRSKKEEISKTKKLSIEKAKLKKIQTADLTLLKFKVVTIGKHSYSLVKPNQTLMIVVFGVAFG</sequence>
<keyword evidence="1" id="KW-0175">Coiled coil</keyword>
<dbReference type="Gene3D" id="3.30.1890.10">
    <property type="entry name" value="FepE-like"/>
    <property type="match status" value="1"/>
</dbReference>
<dbReference type="AlphaFoldDB" id="A0A382W8P5"/>
<feature type="coiled-coil region" evidence="1">
    <location>
        <begin position="95"/>
        <end position="142"/>
    </location>
</feature>
<organism evidence="2">
    <name type="scientific">marine metagenome</name>
    <dbReference type="NCBI Taxonomy" id="408172"/>
    <lineage>
        <taxon>unclassified sequences</taxon>
        <taxon>metagenomes</taxon>
        <taxon>ecological metagenomes</taxon>
    </lineage>
</organism>
<evidence type="ECO:0000313" key="2">
    <source>
        <dbReference type="EMBL" id="SVD54481.1"/>
    </source>
</evidence>
<feature type="non-terminal residue" evidence="2">
    <location>
        <position position="1"/>
    </location>
</feature>